<dbReference type="NCBIfam" id="TIGR03142">
    <property type="entry name" value="cytochro_ccmI"/>
    <property type="match status" value="1"/>
</dbReference>
<protein>
    <submittedName>
        <fullName evidence="2">Cytochrome c-type biogenesis protein CcmH</fullName>
    </submittedName>
</protein>
<organism evidence="2 3">
    <name type="scientific">Primorskyibacter flagellatus</name>
    <dbReference type="NCBI Taxonomy" id="1387277"/>
    <lineage>
        <taxon>Bacteria</taxon>
        <taxon>Pseudomonadati</taxon>
        <taxon>Pseudomonadota</taxon>
        <taxon>Alphaproteobacteria</taxon>
        <taxon>Rhodobacterales</taxon>
        <taxon>Roseobacteraceae</taxon>
        <taxon>Primorskyibacter</taxon>
    </lineage>
</organism>
<dbReference type="SUPFAM" id="SSF48452">
    <property type="entry name" value="TPR-like"/>
    <property type="match status" value="1"/>
</dbReference>
<reference evidence="2 3" key="1">
    <citation type="submission" date="2017-04" db="EMBL/GenBank/DDBJ databases">
        <authorList>
            <person name="Afonso C.L."/>
            <person name="Miller P.J."/>
            <person name="Scott M.A."/>
            <person name="Spackman E."/>
            <person name="Goraichik I."/>
            <person name="Dimitrov K.M."/>
            <person name="Suarez D.L."/>
            <person name="Swayne D.E."/>
        </authorList>
    </citation>
    <scope>NUCLEOTIDE SEQUENCE [LARGE SCALE GENOMIC DNA]</scope>
    <source>
        <strain evidence="2 3">CGMCC 1.12644</strain>
    </source>
</reference>
<gene>
    <name evidence="2" type="ORF">SAMN06295998_101321</name>
</gene>
<dbReference type="STRING" id="1387277.SAMN06295998_101321"/>
<evidence type="ECO:0000313" key="3">
    <source>
        <dbReference type="Proteomes" id="UP000192330"/>
    </source>
</evidence>
<dbReference type="Gene3D" id="1.25.40.10">
    <property type="entry name" value="Tetratricopeptide repeat domain"/>
    <property type="match status" value="1"/>
</dbReference>
<dbReference type="EMBL" id="FWYD01000001">
    <property type="protein sequence ID" value="SMC44426.1"/>
    <property type="molecule type" value="Genomic_DNA"/>
</dbReference>
<name>A0A1W1Z7T7_9RHOB</name>
<keyword evidence="1" id="KW-0201">Cytochrome c-type biogenesis</keyword>
<dbReference type="Proteomes" id="UP000192330">
    <property type="component" value="Unassembled WGS sequence"/>
</dbReference>
<sequence>MTVFWFLTVALTCGVAALLTLALVRGRRDTGPAEAFDLKVYRDQLAEIDRDAARGVIAPEDAERLRTEVSRRILAADSRVQEGKDVSQVRRGGMVFPAVLTLALLGGGIGLYWQLGAPGYGDLGLERRKEMARDARESRPSQAEAEAEIARAGPAPLLEEPPAEYLALVKRLRGAVQERPDDLQGQTLLAGSEAALGNYVAASEAQAQVVSLRGEGATARDYADLADMRILAAGGYVSPEAEDALNAALSRDPANGVARYYYGLMMAQTGRPDAAFRLWQDLLRDSTATDPWIVPLRAQIEDMAMRAGVDYQLPPLVDAPGPSAADIDAAGEMSEADRQEMIRGMVARLSNRLATEGGPPEDWARLIGAHSVLGDTAQARAILQNAEEVFVGNAPALETIRAAARSAGMLP</sequence>
<dbReference type="AlphaFoldDB" id="A0A1W1Z7T7"/>
<keyword evidence="3" id="KW-1185">Reference proteome</keyword>
<accession>A0A1W1Z7T7</accession>
<dbReference type="OrthoDB" id="9815847at2"/>
<proteinExistence type="predicted"/>
<evidence type="ECO:0000313" key="2">
    <source>
        <dbReference type="EMBL" id="SMC44426.1"/>
    </source>
</evidence>
<evidence type="ECO:0000256" key="1">
    <source>
        <dbReference type="ARBA" id="ARBA00022748"/>
    </source>
</evidence>
<dbReference type="InterPro" id="IPR011990">
    <property type="entry name" value="TPR-like_helical_dom_sf"/>
</dbReference>
<dbReference type="InterPro" id="IPR017560">
    <property type="entry name" value="Cyt_c_biogenesis_CcmI"/>
</dbReference>
<dbReference type="RefSeq" id="WP_084350046.1">
    <property type="nucleotide sequence ID" value="NZ_FWYD01000001.1"/>
</dbReference>
<dbReference type="GO" id="GO:0017004">
    <property type="term" value="P:cytochrome complex assembly"/>
    <property type="evidence" value="ECO:0007669"/>
    <property type="project" value="UniProtKB-KW"/>
</dbReference>